<proteinExistence type="predicted"/>
<evidence type="ECO:0000313" key="4">
    <source>
        <dbReference type="EMBL" id="GBB87448.1"/>
    </source>
</evidence>
<accession>A0A2Z6R3U7</accession>
<dbReference type="AlphaFoldDB" id="A0A2Z6R3U7"/>
<dbReference type="Pfam" id="PF12902">
    <property type="entry name" value="Ferritin-like"/>
    <property type="match status" value="1"/>
</dbReference>
<dbReference type="STRING" id="94130.A0A2Z6R3U7"/>
<evidence type="ECO:0008006" key="6">
    <source>
        <dbReference type="Google" id="ProtNLM"/>
    </source>
</evidence>
<keyword evidence="5" id="KW-1185">Reference proteome</keyword>
<sequence>MVNLADYKSFAIFPALNVARLGNADEYYVCSEIPGVYVGKGNPKFKFKDDKDKSLIKPQAARFRIYGYDEDGNNLGEINLKDNKFKGKVTIKWTVVLANKKASHKSFSGIKETDRTIRNADWPYNRSTLEAISEQTLASDDKKQNSREFKARVYRYNVEYNVEDKENTEDGHELYLGKMIIEKEGSLLIIGGKGKSGCIKNTLITDYANNDYWYDDTSDGSIEAIVKIDGTEIPNRAGKSWVLVAPPKFAPGIPNLVSLYQVILETQHPVKTEGGNPVIDPVIPEAGRTKVEYYRDIYPIFETVCKNSWVNERGYRGHGLDKPGNFLSHELEKKLSTPPVKKNDVVIDEYKDLRVSILSRVRIPPQLASSFERNGQAYDYFMPPLSGGGGDVTSGYPDTYLTITRGQYLLLKKWADGDFETGSRLPEYKYNDNVKGNDSRKPTYLKNGEAYSFQEICPDPSQQVKFLNKAALEWCVGGPFFPGIEMTYLAYNEKTFCKGNDFRINSDNIQPGDINAYMALPWQADFSECNTYWWPAQRPDIVMLEDKCEKIENREIQLDDFVDWTRGFRTNEPINAPKWADMDMVNLWNKLGFIVEKQIPNNINAFVEVERDDIYRSNSKDTKEIYTLDNLHKLLGLALQVELATIPPYLYAMYSIKRRTDIDVKPRTNLYDINDMIMHKIRHVAAEEMLHASLVANLIAAIGRQPVFYSPEMIPYYPNPLPHFKHGLLMVHLAKADVENFKVFIDIEEPAPNDFLPSFANGISTKLSTGFKSIGELYCLIEKFFEKVEGIPYDTKFQLKPGMGYAPSTGTGKDGLIIVNNKDEAKRAIQLIIDQGEGKPAKADMTITATINNGKIRGETSVKDNKIKIEGILEGDVKGDVKKGEETGTIEGRIEKAKIQGIFDKNTKKIKGIFDKNAGKIKQGKIIEGVIKGVTKFKSGDQTIIERIIEGGCFEVEFETIGEGIKFERSIENLKFENGNIEEYSHYNTFKICKIYVENASDSEYRLWPVIDDPNAASYVKYPNINATATAFNAAYSYLMLLLQNAWRTSNKEENEEKENKKKKELVIGGMPALMHGVLKPIATFLAELPITADKNAGATFGYYEFTDESSPKQQLIAAVQEAYKAFPKSNELGDAVNVVNSLPDISLSV</sequence>
<evidence type="ECO:0000259" key="3">
    <source>
        <dbReference type="Pfam" id="PF18417"/>
    </source>
</evidence>
<dbReference type="Pfam" id="PF18417">
    <property type="entry name" value="LodA_C"/>
    <property type="match status" value="1"/>
</dbReference>
<protein>
    <recommendedName>
        <fullName evidence="6">Iminophenyl-pyruvate dimer synthase domain-containing protein</fullName>
    </recommendedName>
</protein>
<evidence type="ECO:0000313" key="5">
    <source>
        <dbReference type="Proteomes" id="UP000247702"/>
    </source>
</evidence>
<dbReference type="Gene3D" id="1.20.1260.10">
    <property type="match status" value="1"/>
</dbReference>
<gene>
    <name evidence="4" type="ORF">RclHR1_13910003</name>
</gene>
<feature type="domain" description="Iminophenyl-pyruvate dimer synthase" evidence="1">
    <location>
        <begin position="637"/>
        <end position="843"/>
    </location>
</feature>
<feature type="domain" description="L-Lysine epsilon oxidase N-terminal" evidence="2">
    <location>
        <begin position="13"/>
        <end position="244"/>
    </location>
</feature>
<organism evidence="4 5">
    <name type="scientific">Rhizophagus clarus</name>
    <dbReference type="NCBI Taxonomy" id="94130"/>
    <lineage>
        <taxon>Eukaryota</taxon>
        <taxon>Fungi</taxon>
        <taxon>Fungi incertae sedis</taxon>
        <taxon>Mucoromycota</taxon>
        <taxon>Glomeromycotina</taxon>
        <taxon>Glomeromycetes</taxon>
        <taxon>Glomerales</taxon>
        <taxon>Glomeraceae</taxon>
        <taxon>Rhizophagus</taxon>
    </lineage>
</organism>
<feature type="domain" description="L-lysine epsilon oxidase C-terminal" evidence="3">
    <location>
        <begin position="390"/>
        <end position="541"/>
    </location>
</feature>
<dbReference type="EMBL" id="BEXD01000437">
    <property type="protein sequence ID" value="GBB87448.1"/>
    <property type="molecule type" value="Genomic_DNA"/>
</dbReference>
<dbReference type="Pfam" id="PF17990">
    <property type="entry name" value="LodA_N"/>
    <property type="match status" value="1"/>
</dbReference>
<evidence type="ECO:0000259" key="2">
    <source>
        <dbReference type="Pfam" id="PF17990"/>
    </source>
</evidence>
<dbReference type="Proteomes" id="UP000247702">
    <property type="component" value="Unassembled WGS sequence"/>
</dbReference>
<evidence type="ECO:0000259" key="1">
    <source>
        <dbReference type="Pfam" id="PF12902"/>
    </source>
</evidence>
<dbReference type="InterPro" id="IPR026820">
    <property type="entry name" value="VioB/RebD_dom"/>
</dbReference>
<dbReference type="PANTHER" id="PTHR34400">
    <property type="match status" value="1"/>
</dbReference>
<dbReference type="InterPro" id="IPR012347">
    <property type="entry name" value="Ferritin-like"/>
</dbReference>
<dbReference type="InterPro" id="IPR041168">
    <property type="entry name" value="LodA_N"/>
</dbReference>
<dbReference type="PANTHER" id="PTHR34400:SF4">
    <property type="entry name" value="MEMBRANE PROTEIN"/>
    <property type="match status" value="1"/>
</dbReference>
<dbReference type="InterPro" id="IPR041173">
    <property type="entry name" value="LodA_C"/>
</dbReference>
<comment type="caution">
    <text evidence="4">The sequence shown here is derived from an EMBL/GenBank/DDBJ whole genome shotgun (WGS) entry which is preliminary data.</text>
</comment>
<name>A0A2Z6R3U7_9GLOM</name>
<reference evidence="4 5" key="1">
    <citation type="submission" date="2017-11" db="EMBL/GenBank/DDBJ databases">
        <title>The genome of Rhizophagus clarus HR1 reveals common genetic basis of auxotrophy among arbuscular mycorrhizal fungi.</title>
        <authorList>
            <person name="Kobayashi Y."/>
        </authorList>
    </citation>
    <scope>NUCLEOTIDE SEQUENCE [LARGE SCALE GENOMIC DNA]</scope>
    <source>
        <strain evidence="4 5">HR1</strain>
    </source>
</reference>